<dbReference type="PANTHER" id="PTHR33169:SF14">
    <property type="entry name" value="TRANSCRIPTIONAL REGULATOR RV3488"/>
    <property type="match status" value="1"/>
</dbReference>
<evidence type="ECO:0000313" key="3">
    <source>
        <dbReference type="Proteomes" id="UP000184241"/>
    </source>
</evidence>
<dbReference type="InterPro" id="IPR036388">
    <property type="entry name" value="WH-like_DNA-bd_sf"/>
</dbReference>
<dbReference type="Pfam" id="PF03551">
    <property type="entry name" value="PadR"/>
    <property type="match status" value="1"/>
</dbReference>
<dbReference type="InterPro" id="IPR036390">
    <property type="entry name" value="WH_DNA-bd_sf"/>
</dbReference>
<sequence>MADFENQLKKGILSMLVLKLLKEKDMYGYEIIQKLEELSEGYHSLKEGTLYPMLYKFEDKGWVESYKVSFDEERKIPRKYYKITEHGKIEAFNQDMAWHILNERTNKVLKYIDNKGGGNL</sequence>
<dbReference type="SUPFAM" id="SSF46785">
    <property type="entry name" value="Winged helix' DNA-binding domain"/>
    <property type="match status" value="1"/>
</dbReference>
<evidence type="ECO:0000313" key="2">
    <source>
        <dbReference type="EMBL" id="SHI04302.1"/>
    </source>
</evidence>
<dbReference type="InterPro" id="IPR005149">
    <property type="entry name" value="Tscrpt_reg_PadR_N"/>
</dbReference>
<dbReference type="Gene3D" id="1.10.10.10">
    <property type="entry name" value="Winged helix-like DNA-binding domain superfamily/Winged helix DNA-binding domain"/>
    <property type="match status" value="1"/>
</dbReference>
<dbReference type="EMBL" id="FQXU01000005">
    <property type="protein sequence ID" value="SHI04302.1"/>
    <property type="molecule type" value="Genomic_DNA"/>
</dbReference>
<dbReference type="PANTHER" id="PTHR33169">
    <property type="entry name" value="PADR-FAMILY TRANSCRIPTIONAL REGULATOR"/>
    <property type="match status" value="1"/>
</dbReference>
<gene>
    <name evidence="2" type="ORF">SAMN02745941_01695</name>
</gene>
<dbReference type="InterPro" id="IPR052509">
    <property type="entry name" value="Metal_resp_DNA-bind_regulator"/>
</dbReference>
<protein>
    <submittedName>
        <fullName evidence="2">PadR family transcriptional regulator, regulatory protein PadR</fullName>
    </submittedName>
</protein>
<reference evidence="2 3" key="1">
    <citation type="submission" date="2016-11" db="EMBL/GenBank/DDBJ databases">
        <authorList>
            <person name="Jaros S."/>
            <person name="Januszkiewicz K."/>
            <person name="Wedrychowicz H."/>
        </authorList>
    </citation>
    <scope>NUCLEOTIDE SEQUENCE [LARGE SCALE GENOMIC DNA]</scope>
    <source>
        <strain evidence="2 3">DSM 6191</strain>
    </source>
</reference>
<organism evidence="2 3">
    <name type="scientific">Clostridium intestinale DSM 6191</name>
    <dbReference type="NCBI Taxonomy" id="1121320"/>
    <lineage>
        <taxon>Bacteria</taxon>
        <taxon>Bacillati</taxon>
        <taxon>Bacillota</taxon>
        <taxon>Clostridia</taxon>
        <taxon>Eubacteriales</taxon>
        <taxon>Clostridiaceae</taxon>
        <taxon>Clostridium</taxon>
    </lineage>
</organism>
<accession>A0A1M5XX47</accession>
<dbReference type="Proteomes" id="UP000184241">
    <property type="component" value="Unassembled WGS sequence"/>
</dbReference>
<proteinExistence type="predicted"/>
<name>A0A1M5XX47_9CLOT</name>
<feature type="domain" description="Transcription regulator PadR N-terminal" evidence="1">
    <location>
        <begin position="17"/>
        <end position="90"/>
    </location>
</feature>
<dbReference type="AlphaFoldDB" id="A0A1M5XX47"/>
<evidence type="ECO:0000259" key="1">
    <source>
        <dbReference type="Pfam" id="PF03551"/>
    </source>
</evidence>